<dbReference type="GO" id="GO:0034628">
    <property type="term" value="P:'de novo' NAD+ biosynthetic process from L-aspartate"/>
    <property type="evidence" value="ECO:0007669"/>
    <property type="project" value="TreeGrafter"/>
</dbReference>
<dbReference type="RefSeq" id="WP_092066361.1">
    <property type="nucleotide sequence ID" value="NZ_FNIN01000015.1"/>
</dbReference>
<gene>
    <name evidence="11" type="ORF">SAMN04488516_11521</name>
</gene>
<dbReference type="EC" id="2.5.1.72" evidence="3 10"/>
<dbReference type="AlphaFoldDB" id="A0A1H0FY24"/>
<keyword evidence="6" id="KW-0808">Transferase</keyword>
<name>A0A1H0FY24_9BACT</name>
<keyword evidence="4" id="KW-0004">4Fe-4S</keyword>
<organism evidence="11 12">
    <name type="scientific">Desulfonauticus submarinus</name>
    <dbReference type="NCBI Taxonomy" id="206665"/>
    <lineage>
        <taxon>Bacteria</taxon>
        <taxon>Pseudomonadati</taxon>
        <taxon>Thermodesulfobacteriota</taxon>
        <taxon>Desulfovibrionia</taxon>
        <taxon>Desulfovibrionales</taxon>
        <taxon>Desulfonauticaceae</taxon>
        <taxon>Desulfonauticus</taxon>
    </lineage>
</organism>
<accession>A0A1H0FY24</accession>
<dbReference type="InterPro" id="IPR036094">
    <property type="entry name" value="NadA_sf"/>
</dbReference>
<dbReference type="SUPFAM" id="SSF142754">
    <property type="entry name" value="NadA-like"/>
    <property type="match status" value="1"/>
</dbReference>
<evidence type="ECO:0000256" key="8">
    <source>
        <dbReference type="ARBA" id="ARBA00023004"/>
    </source>
</evidence>
<dbReference type="STRING" id="206665.SAMN04488516_11521"/>
<dbReference type="OrthoDB" id="9801204at2"/>
<dbReference type="GO" id="GO:0046872">
    <property type="term" value="F:metal ion binding"/>
    <property type="evidence" value="ECO:0007669"/>
    <property type="project" value="UniProtKB-KW"/>
</dbReference>
<evidence type="ECO:0000256" key="7">
    <source>
        <dbReference type="ARBA" id="ARBA00022723"/>
    </source>
</evidence>
<dbReference type="EMBL" id="FNIN01000015">
    <property type="protein sequence ID" value="SDN99464.1"/>
    <property type="molecule type" value="Genomic_DNA"/>
</dbReference>
<keyword evidence="12" id="KW-1185">Reference proteome</keyword>
<reference evidence="11 12" key="1">
    <citation type="submission" date="2016-10" db="EMBL/GenBank/DDBJ databases">
        <authorList>
            <person name="de Groot N.N."/>
        </authorList>
    </citation>
    <scope>NUCLEOTIDE SEQUENCE [LARGE SCALE GENOMIC DNA]</scope>
    <source>
        <strain evidence="11 12">DSM 15269</strain>
    </source>
</reference>
<sequence length="335" mass="37715">MNNYILSLKEKYQNNLTILAHHYQKQEIVDLADKVGDSLELAQKIPELKTKYLIFAGVHFMAETAVILAQKHQKVFLPVPNASCVMANTAPYKKVKKILELLNEEKKVIPLAYVNSSASIKALCGEYGGSVCTSANAEKMLLWALEQADGVLFLPDKHLGLNTAQKINLPPSKITILNIKNKYSMQLDKNKTLFLWPGVCAVHFKYKVKHIEKARKSHPDAKVIVHPECSPQVVEQSDMAGSTSMLIKYVNSLPKKSKVYIGTEENLVQRLARKYKGQKEIFSLFPSFCSNMNKVNLKTLEYLLKNLKNLAPVKVDEHIAKLSFKALSTMLKVCQ</sequence>
<comment type="pathway">
    <text evidence="2">Cofactor biosynthesis; NAD(+) biosynthesis; quinolinate from iminoaspartate: step 1/1.</text>
</comment>
<dbReference type="Proteomes" id="UP000199602">
    <property type="component" value="Unassembled WGS sequence"/>
</dbReference>
<evidence type="ECO:0000256" key="10">
    <source>
        <dbReference type="NCBIfam" id="TIGR00550"/>
    </source>
</evidence>
<proteinExistence type="predicted"/>
<keyword evidence="5" id="KW-0662">Pyridine nucleotide biosynthesis</keyword>
<dbReference type="Pfam" id="PF02445">
    <property type="entry name" value="NadA"/>
    <property type="match status" value="1"/>
</dbReference>
<dbReference type="PANTHER" id="PTHR30573">
    <property type="entry name" value="QUINOLINATE SYNTHETASE A"/>
    <property type="match status" value="1"/>
</dbReference>
<dbReference type="GO" id="GO:0005829">
    <property type="term" value="C:cytosol"/>
    <property type="evidence" value="ECO:0007669"/>
    <property type="project" value="TreeGrafter"/>
</dbReference>
<dbReference type="GO" id="GO:0051539">
    <property type="term" value="F:4 iron, 4 sulfur cluster binding"/>
    <property type="evidence" value="ECO:0007669"/>
    <property type="project" value="UniProtKB-KW"/>
</dbReference>
<dbReference type="GO" id="GO:0008987">
    <property type="term" value="F:quinolinate synthetase A activity"/>
    <property type="evidence" value="ECO:0007669"/>
    <property type="project" value="UniProtKB-UniRule"/>
</dbReference>
<dbReference type="InterPro" id="IPR003473">
    <property type="entry name" value="NadA"/>
</dbReference>
<dbReference type="Gene3D" id="3.40.50.10800">
    <property type="entry name" value="NadA-like"/>
    <property type="match status" value="3"/>
</dbReference>
<evidence type="ECO:0000256" key="2">
    <source>
        <dbReference type="ARBA" id="ARBA00005065"/>
    </source>
</evidence>
<keyword evidence="7" id="KW-0479">Metal-binding</keyword>
<dbReference type="NCBIfam" id="NF006883">
    <property type="entry name" value="PRK09375.2-4"/>
    <property type="match status" value="1"/>
</dbReference>
<dbReference type="UniPathway" id="UPA00253">
    <property type="reaction ID" value="UER00327"/>
</dbReference>
<evidence type="ECO:0000256" key="9">
    <source>
        <dbReference type="ARBA" id="ARBA00023014"/>
    </source>
</evidence>
<evidence type="ECO:0000313" key="11">
    <source>
        <dbReference type="EMBL" id="SDN99464.1"/>
    </source>
</evidence>
<evidence type="ECO:0000256" key="4">
    <source>
        <dbReference type="ARBA" id="ARBA00022485"/>
    </source>
</evidence>
<keyword evidence="9" id="KW-0411">Iron-sulfur</keyword>
<comment type="cofactor">
    <cofactor evidence="1">
        <name>[4Fe-4S] cluster</name>
        <dbReference type="ChEBI" id="CHEBI:49883"/>
    </cofactor>
</comment>
<dbReference type="NCBIfam" id="TIGR00550">
    <property type="entry name" value="nadA"/>
    <property type="match status" value="1"/>
</dbReference>
<evidence type="ECO:0000256" key="1">
    <source>
        <dbReference type="ARBA" id="ARBA00001966"/>
    </source>
</evidence>
<evidence type="ECO:0000256" key="5">
    <source>
        <dbReference type="ARBA" id="ARBA00022642"/>
    </source>
</evidence>
<evidence type="ECO:0000256" key="6">
    <source>
        <dbReference type="ARBA" id="ARBA00022679"/>
    </source>
</evidence>
<evidence type="ECO:0000256" key="3">
    <source>
        <dbReference type="ARBA" id="ARBA00012669"/>
    </source>
</evidence>
<protein>
    <recommendedName>
        <fullName evidence="3 10">Quinolinate synthase</fullName>
        <ecNumber evidence="3 10">2.5.1.72</ecNumber>
    </recommendedName>
</protein>
<keyword evidence="8" id="KW-0408">Iron</keyword>
<dbReference type="PANTHER" id="PTHR30573:SF0">
    <property type="entry name" value="QUINOLINATE SYNTHASE, CHLOROPLASTIC"/>
    <property type="match status" value="1"/>
</dbReference>
<evidence type="ECO:0000313" key="12">
    <source>
        <dbReference type="Proteomes" id="UP000199602"/>
    </source>
</evidence>